<evidence type="ECO:0000313" key="3">
    <source>
        <dbReference type="Proteomes" id="UP001500752"/>
    </source>
</evidence>
<accession>A0ABP7BSJ3</accession>
<sequence length="95" mass="10528">MRLIEAGALVVDVRREREWRNHHIPGSHHLPIDQLEERAEELPDDRLLIAFCTGGLISRGAANLLVELGFDAVNLSRGLIEWRAAGGPLEGERVG</sequence>
<dbReference type="Proteomes" id="UP001500752">
    <property type="component" value="Unassembled WGS sequence"/>
</dbReference>
<dbReference type="Gene3D" id="3.40.250.10">
    <property type="entry name" value="Rhodanese-like domain"/>
    <property type="match status" value="1"/>
</dbReference>
<dbReference type="SMART" id="SM00450">
    <property type="entry name" value="RHOD"/>
    <property type="match status" value="1"/>
</dbReference>
<evidence type="ECO:0000259" key="1">
    <source>
        <dbReference type="PROSITE" id="PS50206"/>
    </source>
</evidence>
<dbReference type="InterPro" id="IPR050229">
    <property type="entry name" value="GlpE_sulfurtransferase"/>
</dbReference>
<dbReference type="PANTHER" id="PTHR43031">
    <property type="entry name" value="FAD-DEPENDENT OXIDOREDUCTASE"/>
    <property type="match status" value="1"/>
</dbReference>
<evidence type="ECO:0000313" key="2">
    <source>
        <dbReference type="EMBL" id="GAA3667207.1"/>
    </source>
</evidence>
<organism evidence="2 3">
    <name type="scientific">Arthrobacter ginkgonis</name>
    <dbReference type="NCBI Taxonomy" id="1630594"/>
    <lineage>
        <taxon>Bacteria</taxon>
        <taxon>Bacillati</taxon>
        <taxon>Actinomycetota</taxon>
        <taxon>Actinomycetes</taxon>
        <taxon>Micrococcales</taxon>
        <taxon>Micrococcaceae</taxon>
        <taxon>Arthrobacter</taxon>
    </lineage>
</organism>
<comment type="caution">
    <text evidence="2">The sequence shown here is derived from an EMBL/GenBank/DDBJ whole genome shotgun (WGS) entry which is preliminary data.</text>
</comment>
<dbReference type="Pfam" id="PF00581">
    <property type="entry name" value="Rhodanese"/>
    <property type="match status" value="1"/>
</dbReference>
<dbReference type="SUPFAM" id="SSF52821">
    <property type="entry name" value="Rhodanese/Cell cycle control phosphatase"/>
    <property type="match status" value="1"/>
</dbReference>
<reference evidence="3" key="1">
    <citation type="journal article" date="2019" name="Int. J. Syst. Evol. Microbiol.">
        <title>The Global Catalogue of Microorganisms (GCM) 10K type strain sequencing project: providing services to taxonomists for standard genome sequencing and annotation.</title>
        <authorList>
            <consortium name="The Broad Institute Genomics Platform"/>
            <consortium name="The Broad Institute Genome Sequencing Center for Infectious Disease"/>
            <person name="Wu L."/>
            <person name="Ma J."/>
        </authorList>
    </citation>
    <scope>NUCLEOTIDE SEQUENCE [LARGE SCALE GENOMIC DNA]</scope>
    <source>
        <strain evidence="3">JCM 30742</strain>
    </source>
</reference>
<keyword evidence="3" id="KW-1185">Reference proteome</keyword>
<feature type="domain" description="Rhodanese" evidence="1">
    <location>
        <begin position="4"/>
        <end position="91"/>
    </location>
</feature>
<dbReference type="CDD" id="cd00158">
    <property type="entry name" value="RHOD"/>
    <property type="match status" value="1"/>
</dbReference>
<proteinExistence type="predicted"/>
<dbReference type="PROSITE" id="PS50206">
    <property type="entry name" value="RHODANESE_3"/>
    <property type="match status" value="1"/>
</dbReference>
<protein>
    <recommendedName>
        <fullName evidence="1">Rhodanese domain-containing protein</fullName>
    </recommendedName>
</protein>
<dbReference type="EMBL" id="BAABEO010000002">
    <property type="protein sequence ID" value="GAA3667207.1"/>
    <property type="molecule type" value="Genomic_DNA"/>
</dbReference>
<dbReference type="InterPro" id="IPR036873">
    <property type="entry name" value="Rhodanese-like_dom_sf"/>
</dbReference>
<name>A0ABP7BSJ3_9MICC</name>
<gene>
    <name evidence="2" type="ORF">GCM10023081_02530</name>
</gene>
<dbReference type="PANTHER" id="PTHR43031:SF1">
    <property type="entry name" value="PYRIDINE NUCLEOTIDE-DISULPHIDE OXIDOREDUCTASE"/>
    <property type="match status" value="1"/>
</dbReference>
<dbReference type="InterPro" id="IPR001763">
    <property type="entry name" value="Rhodanese-like_dom"/>
</dbReference>